<dbReference type="AlphaFoldDB" id="A0A3Q2H026"/>
<evidence type="ECO:0000256" key="5">
    <source>
        <dbReference type="ARBA" id="ARBA00022777"/>
    </source>
</evidence>
<dbReference type="GO" id="GO:0005737">
    <property type="term" value="C:cytoplasm"/>
    <property type="evidence" value="ECO:0000318"/>
    <property type="project" value="GO_Central"/>
</dbReference>
<reference evidence="10" key="2">
    <citation type="submission" date="2025-08" db="UniProtKB">
        <authorList>
            <consortium name="Ensembl"/>
        </authorList>
    </citation>
    <scope>IDENTIFICATION</scope>
    <source>
        <strain evidence="10">Thoroughbred</strain>
    </source>
</reference>
<dbReference type="FunFam" id="1.10.510.10:FF:000571">
    <property type="entry name" value="Maternal embryonic leucine zipper kinase"/>
    <property type="match status" value="1"/>
</dbReference>
<reference evidence="10" key="3">
    <citation type="submission" date="2025-09" db="UniProtKB">
        <authorList>
            <consortium name="Ensembl"/>
        </authorList>
    </citation>
    <scope>IDENTIFICATION</scope>
    <source>
        <strain evidence="10">Thoroughbred</strain>
    </source>
</reference>
<feature type="domain" description="Protein kinase" evidence="9">
    <location>
        <begin position="1"/>
        <end position="212"/>
    </location>
</feature>
<dbReference type="SUPFAM" id="SSF56112">
    <property type="entry name" value="Protein kinase-like (PK-like)"/>
    <property type="match status" value="1"/>
</dbReference>
<dbReference type="Proteomes" id="UP000002281">
    <property type="component" value="Chromosome 18"/>
</dbReference>
<dbReference type="PANTHER" id="PTHR24346:SF56">
    <property type="entry name" value="SERINE_THREONINE-PROTEIN KINASE MARK2"/>
    <property type="match status" value="1"/>
</dbReference>
<dbReference type="GO" id="GO:0000226">
    <property type="term" value="P:microtubule cytoskeleton organization"/>
    <property type="evidence" value="ECO:0000318"/>
    <property type="project" value="GO_Central"/>
</dbReference>
<dbReference type="GO" id="GO:0035556">
    <property type="term" value="P:intracellular signal transduction"/>
    <property type="evidence" value="ECO:0000318"/>
    <property type="project" value="GO_Central"/>
</dbReference>
<evidence type="ECO:0000256" key="7">
    <source>
        <dbReference type="ARBA" id="ARBA00047899"/>
    </source>
</evidence>
<dbReference type="GO" id="GO:0050321">
    <property type="term" value="F:tau-protein kinase activity"/>
    <property type="evidence" value="ECO:0000318"/>
    <property type="project" value="GO_Central"/>
</dbReference>
<dbReference type="Pfam" id="PF00069">
    <property type="entry name" value="Pkinase"/>
    <property type="match status" value="1"/>
</dbReference>
<dbReference type="GO" id="GO:0005524">
    <property type="term" value="F:ATP binding"/>
    <property type="evidence" value="ECO:0007669"/>
    <property type="project" value="UniProtKB-KW"/>
</dbReference>
<sequence>MVERSGKSASRAKALHCEVQSLKTVRHPNVLKLLEVVATEETSFIVSELVSGGDLLDHIRKSGPMAEDEARGKFRQLASALEYCHRKGVVHRDLRLEHVLLDGEGNVKLSGFGSSAVFLGQELSTQCGSPWYAAPETLQGRAYAGPPADVWSLGVVLFFLLTGAPPFWGCDLATVRRRVLSGRVVRRQRERGTLWAGGAFPVVSGGRNSEAG</sequence>
<keyword evidence="11" id="KW-1185">Reference proteome</keyword>
<dbReference type="PANTHER" id="PTHR24346">
    <property type="entry name" value="MAP/MICROTUBULE AFFINITY-REGULATING KINASE"/>
    <property type="match status" value="1"/>
</dbReference>
<evidence type="ECO:0000256" key="6">
    <source>
        <dbReference type="ARBA" id="ARBA00022840"/>
    </source>
</evidence>
<keyword evidence="6" id="KW-0067">ATP-binding</keyword>
<evidence type="ECO:0000313" key="11">
    <source>
        <dbReference type="Proteomes" id="UP000002281"/>
    </source>
</evidence>
<evidence type="ECO:0000259" key="9">
    <source>
        <dbReference type="PROSITE" id="PS50011"/>
    </source>
</evidence>
<dbReference type="EC" id="2.7.11.1" evidence="1"/>
<reference evidence="10 11" key="1">
    <citation type="journal article" date="2009" name="Science">
        <title>Genome sequence, comparative analysis, and population genetics of the domestic horse.</title>
        <authorList>
            <consortium name="Broad Institute Genome Sequencing Platform"/>
            <consortium name="Broad Institute Whole Genome Assembly Team"/>
            <person name="Wade C.M."/>
            <person name="Giulotto E."/>
            <person name="Sigurdsson S."/>
            <person name="Zoli M."/>
            <person name="Gnerre S."/>
            <person name="Imsland F."/>
            <person name="Lear T.L."/>
            <person name="Adelson D.L."/>
            <person name="Bailey E."/>
            <person name="Bellone R.R."/>
            <person name="Bloecker H."/>
            <person name="Distl O."/>
            <person name="Edgar R.C."/>
            <person name="Garber M."/>
            <person name="Leeb T."/>
            <person name="Mauceli E."/>
            <person name="MacLeod J.N."/>
            <person name="Penedo M.C.T."/>
            <person name="Raison J.M."/>
            <person name="Sharpe T."/>
            <person name="Vogel J."/>
            <person name="Andersson L."/>
            <person name="Antczak D.F."/>
            <person name="Biagi T."/>
            <person name="Binns M.M."/>
            <person name="Chowdhary B.P."/>
            <person name="Coleman S.J."/>
            <person name="Della Valle G."/>
            <person name="Fryc S."/>
            <person name="Guerin G."/>
            <person name="Hasegawa T."/>
            <person name="Hill E.W."/>
            <person name="Jurka J."/>
            <person name="Kiialainen A."/>
            <person name="Lindgren G."/>
            <person name="Liu J."/>
            <person name="Magnani E."/>
            <person name="Mickelson J.R."/>
            <person name="Murray J."/>
            <person name="Nergadze S.G."/>
            <person name="Onofrio R."/>
            <person name="Pedroni S."/>
            <person name="Piras M.F."/>
            <person name="Raudsepp T."/>
            <person name="Rocchi M."/>
            <person name="Roeed K.H."/>
            <person name="Ryder O.A."/>
            <person name="Searle S."/>
            <person name="Skow L."/>
            <person name="Swinburne J.E."/>
            <person name="Syvaenen A.C."/>
            <person name="Tozaki T."/>
            <person name="Valberg S.J."/>
            <person name="Vaudin M."/>
            <person name="White J.R."/>
            <person name="Zody M.C."/>
            <person name="Lander E.S."/>
            <person name="Lindblad-Toh K."/>
        </authorList>
    </citation>
    <scope>NUCLEOTIDE SEQUENCE [LARGE SCALE GENOMIC DNA]</scope>
    <source>
        <strain evidence="10 11">Thoroughbred</strain>
    </source>
</reference>
<dbReference type="InterPro" id="IPR011009">
    <property type="entry name" value="Kinase-like_dom_sf"/>
</dbReference>
<dbReference type="PROSITE" id="PS50011">
    <property type="entry name" value="PROTEIN_KINASE_DOM"/>
    <property type="match status" value="1"/>
</dbReference>
<protein>
    <recommendedName>
        <fullName evidence="1">non-specific serine/threonine protein kinase</fullName>
        <ecNumber evidence="1">2.7.11.1</ecNumber>
    </recommendedName>
</protein>
<proteinExistence type="predicted"/>
<dbReference type="InParanoid" id="A0A3Q2H026"/>
<name>A0A3Q2H026_HORSE</name>
<keyword evidence="2" id="KW-0723">Serine/threonine-protein kinase</keyword>
<dbReference type="PaxDb" id="9796-ENSECAP00000026281"/>
<evidence type="ECO:0000256" key="2">
    <source>
        <dbReference type="ARBA" id="ARBA00022527"/>
    </source>
</evidence>
<evidence type="ECO:0000256" key="3">
    <source>
        <dbReference type="ARBA" id="ARBA00022679"/>
    </source>
</evidence>
<evidence type="ECO:0000313" key="10">
    <source>
        <dbReference type="Ensembl" id="ENSECAP00000026281.2"/>
    </source>
</evidence>
<dbReference type="GeneTree" id="ENSGT00940000157259"/>
<keyword evidence="5" id="KW-0418">Kinase</keyword>
<organism evidence="10 11">
    <name type="scientific">Equus caballus</name>
    <name type="common">Horse</name>
    <dbReference type="NCBI Taxonomy" id="9796"/>
    <lineage>
        <taxon>Eukaryota</taxon>
        <taxon>Metazoa</taxon>
        <taxon>Chordata</taxon>
        <taxon>Craniata</taxon>
        <taxon>Vertebrata</taxon>
        <taxon>Euteleostomi</taxon>
        <taxon>Mammalia</taxon>
        <taxon>Eutheria</taxon>
        <taxon>Laurasiatheria</taxon>
        <taxon>Perissodactyla</taxon>
        <taxon>Equidae</taxon>
        <taxon>Equus</taxon>
    </lineage>
</organism>
<evidence type="ECO:0000256" key="4">
    <source>
        <dbReference type="ARBA" id="ARBA00022741"/>
    </source>
</evidence>
<accession>A0A3Q2H026</accession>
<comment type="catalytic activity">
    <reaction evidence="8">
        <text>L-seryl-[protein] + ATP = O-phospho-L-seryl-[protein] + ADP + H(+)</text>
        <dbReference type="Rhea" id="RHEA:17989"/>
        <dbReference type="Rhea" id="RHEA-COMP:9863"/>
        <dbReference type="Rhea" id="RHEA-COMP:11604"/>
        <dbReference type="ChEBI" id="CHEBI:15378"/>
        <dbReference type="ChEBI" id="CHEBI:29999"/>
        <dbReference type="ChEBI" id="CHEBI:30616"/>
        <dbReference type="ChEBI" id="CHEBI:83421"/>
        <dbReference type="ChEBI" id="CHEBI:456216"/>
        <dbReference type="EC" id="2.7.11.1"/>
    </reaction>
</comment>
<evidence type="ECO:0000256" key="1">
    <source>
        <dbReference type="ARBA" id="ARBA00012513"/>
    </source>
</evidence>
<comment type="catalytic activity">
    <reaction evidence="7">
        <text>L-threonyl-[protein] + ATP = O-phospho-L-threonyl-[protein] + ADP + H(+)</text>
        <dbReference type="Rhea" id="RHEA:46608"/>
        <dbReference type="Rhea" id="RHEA-COMP:11060"/>
        <dbReference type="Rhea" id="RHEA-COMP:11605"/>
        <dbReference type="ChEBI" id="CHEBI:15378"/>
        <dbReference type="ChEBI" id="CHEBI:30013"/>
        <dbReference type="ChEBI" id="CHEBI:30616"/>
        <dbReference type="ChEBI" id="CHEBI:61977"/>
        <dbReference type="ChEBI" id="CHEBI:456216"/>
        <dbReference type="EC" id="2.7.11.1"/>
    </reaction>
</comment>
<dbReference type="Ensembl" id="ENSECAT00000046169.2">
    <property type="protein sequence ID" value="ENSECAP00000026281.2"/>
    <property type="gene ID" value="ENSECAG00000028096.2"/>
</dbReference>
<keyword evidence="4" id="KW-0547">Nucleotide-binding</keyword>
<dbReference type="InterPro" id="IPR000719">
    <property type="entry name" value="Prot_kinase_dom"/>
</dbReference>
<dbReference type="STRING" id="9796.ENSECAP00000026281"/>
<dbReference type="Bgee" id="ENSECAG00000028096">
    <property type="expression patterns" value="Expressed in testis and 4 other cell types or tissues"/>
</dbReference>
<dbReference type="Gene3D" id="1.10.510.10">
    <property type="entry name" value="Transferase(Phosphotransferase) domain 1"/>
    <property type="match status" value="1"/>
</dbReference>
<keyword evidence="3" id="KW-0808">Transferase</keyword>
<evidence type="ECO:0000256" key="8">
    <source>
        <dbReference type="ARBA" id="ARBA00048679"/>
    </source>
</evidence>